<protein>
    <submittedName>
        <fullName evidence="2">Uncharacterized protein</fullName>
    </submittedName>
</protein>
<evidence type="ECO:0000313" key="3">
    <source>
        <dbReference type="Proteomes" id="UP000481861"/>
    </source>
</evidence>
<feature type="region of interest" description="Disordered" evidence="1">
    <location>
        <begin position="167"/>
        <end position="214"/>
    </location>
</feature>
<feature type="region of interest" description="Disordered" evidence="1">
    <location>
        <begin position="551"/>
        <end position="599"/>
    </location>
</feature>
<feature type="compositionally biased region" description="Polar residues" evidence="1">
    <location>
        <begin position="232"/>
        <end position="244"/>
    </location>
</feature>
<keyword evidence="3" id="KW-1185">Reference proteome</keyword>
<dbReference type="EMBL" id="JAADJZ010000036">
    <property type="protein sequence ID" value="KAF2865144.1"/>
    <property type="molecule type" value="Genomic_DNA"/>
</dbReference>
<proteinExistence type="predicted"/>
<feature type="region of interest" description="Disordered" evidence="1">
    <location>
        <begin position="65"/>
        <end position="144"/>
    </location>
</feature>
<dbReference type="Proteomes" id="UP000481861">
    <property type="component" value="Unassembled WGS sequence"/>
</dbReference>
<feature type="region of interest" description="Disordered" evidence="1">
    <location>
        <begin position="231"/>
        <end position="261"/>
    </location>
</feature>
<feature type="region of interest" description="Disordered" evidence="1">
    <location>
        <begin position="302"/>
        <end position="348"/>
    </location>
</feature>
<sequence>MNWTGGRLQRSRNANKGIQSRQKQYFARRRTELQSGSDLPGLPFRPNYLDQDEKFELGGRLPAYGTGSIRHAGHSKRLHRHGSSGESPEQPSLRHSQRVEAEQAATPRRKCYPRSNSSLDHTGRRQKRKRHETDDDIEEDSLESSRRRLLETRDWVGLAPSRPVELQFLPSREKSKIGKRRKTRELPPIAQDANKRQTQRPLQNYDGHLDPYMSRETRNGVQDIRVRIGTDALTNQTHPKPQTTDCEHSPTRGGSDGASSDPMLFDHEDLHIASRTSARATFSPSQYLGAFVGVSAPVYSDPPQKPLRGDTSADHHRLSIRPNKTDLDKHEYSRKPRPRMPTEAQGSAEKIGSCFQITEIVAGVERPLRFVFDQSSDPTDVGVRIPSQGGMIGDAPCGVDTANAAGYAFGRTKNGIGDKHEDADVDKVFAPPSIVDDGPWKTFLGIPEDSSSHDASTGNTKADLSNSPQKWAGKEDVEVPHAMGSQHATLGDQTCISLSSCVSDSLPSLREHGERNMPGNQFRVKEKLGGQLSRTRRRGVEEVDELWQRMVLGSNPSHSADESELDETSTSNHAEKDQSRLFPSSTDTGSLVSSVPFKT</sequence>
<name>A0A7C8MB84_9PLEO</name>
<feature type="compositionally biased region" description="Polar residues" evidence="1">
    <location>
        <begin position="84"/>
        <end position="94"/>
    </location>
</feature>
<feature type="compositionally biased region" description="Basic and acidic residues" evidence="1">
    <location>
        <begin position="307"/>
        <end position="334"/>
    </location>
</feature>
<feature type="compositionally biased region" description="Polar residues" evidence="1">
    <location>
        <begin position="11"/>
        <end position="23"/>
    </location>
</feature>
<gene>
    <name evidence="2" type="ORF">BDV95DRAFT_612934</name>
</gene>
<feature type="compositionally biased region" description="Polar residues" evidence="1">
    <location>
        <begin position="453"/>
        <end position="469"/>
    </location>
</feature>
<comment type="caution">
    <text evidence="2">The sequence shown here is derived from an EMBL/GenBank/DDBJ whole genome shotgun (WGS) entry which is preliminary data.</text>
</comment>
<dbReference type="AlphaFoldDB" id="A0A7C8MB84"/>
<feature type="region of interest" description="Disordered" evidence="1">
    <location>
        <begin position="1"/>
        <end position="47"/>
    </location>
</feature>
<accession>A0A7C8MB84</accession>
<evidence type="ECO:0000313" key="2">
    <source>
        <dbReference type="EMBL" id="KAF2865144.1"/>
    </source>
</evidence>
<evidence type="ECO:0000256" key="1">
    <source>
        <dbReference type="SAM" id="MobiDB-lite"/>
    </source>
</evidence>
<dbReference type="OrthoDB" id="5426563at2759"/>
<organism evidence="2 3">
    <name type="scientific">Massariosphaeria phaeospora</name>
    <dbReference type="NCBI Taxonomy" id="100035"/>
    <lineage>
        <taxon>Eukaryota</taxon>
        <taxon>Fungi</taxon>
        <taxon>Dikarya</taxon>
        <taxon>Ascomycota</taxon>
        <taxon>Pezizomycotina</taxon>
        <taxon>Dothideomycetes</taxon>
        <taxon>Pleosporomycetidae</taxon>
        <taxon>Pleosporales</taxon>
        <taxon>Pleosporales incertae sedis</taxon>
        <taxon>Massariosphaeria</taxon>
    </lineage>
</organism>
<feature type="region of interest" description="Disordered" evidence="1">
    <location>
        <begin position="446"/>
        <end position="470"/>
    </location>
</feature>
<feature type="compositionally biased region" description="Basic residues" evidence="1">
    <location>
        <begin position="71"/>
        <end position="82"/>
    </location>
</feature>
<reference evidence="2 3" key="1">
    <citation type="submission" date="2020-01" db="EMBL/GenBank/DDBJ databases">
        <authorList>
            <consortium name="DOE Joint Genome Institute"/>
            <person name="Haridas S."/>
            <person name="Albert R."/>
            <person name="Binder M."/>
            <person name="Bloem J."/>
            <person name="Labutti K."/>
            <person name="Salamov A."/>
            <person name="Andreopoulos B."/>
            <person name="Baker S.E."/>
            <person name="Barry K."/>
            <person name="Bills G."/>
            <person name="Bluhm B.H."/>
            <person name="Cannon C."/>
            <person name="Castanera R."/>
            <person name="Culley D.E."/>
            <person name="Daum C."/>
            <person name="Ezra D."/>
            <person name="Gonzalez J.B."/>
            <person name="Henrissat B."/>
            <person name="Kuo A."/>
            <person name="Liang C."/>
            <person name="Lipzen A."/>
            <person name="Lutzoni F."/>
            <person name="Magnuson J."/>
            <person name="Mondo S."/>
            <person name="Nolan M."/>
            <person name="Ohm R."/>
            <person name="Pangilinan J."/>
            <person name="Park H.-J.H."/>
            <person name="Ramirez L."/>
            <person name="Alfaro M."/>
            <person name="Sun H."/>
            <person name="Tritt A."/>
            <person name="Yoshinaga Y."/>
            <person name="Zwiers L.-H.L."/>
            <person name="Turgeon B.G."/>
            <person name="Goodwin S.B."/>
            <person name="Spatafora J.W."/>
            <person name="Crous P.W."/>
            <person name="Grigoriev I.V."/>
        </authorList>
    </citation>
    <scope>NUCLEOTIDE SEQUENCE [LARGE SCALE GENOMIC DNA]</scope>
    <source>
        <strain evidence="2 3">CBS 611.86</strain>
    </source>
</reference>
<feature type="compositionally biased region" description="Polar residues" evidence="1">
    <location>
        <begin position="581"/>
        <end position="593"/>
    </location>
</feature>